<dbReference type="SUPFAM" id="SSF51735">
    <property type="entry name" value="NAD(P)-binding Rossmann-fold domains"/>
    <property type="match status" value="1"/>
</dbReference>
<dbReference type="Pfam" id="PF01370">
    <property type="entry name" value="Epimerase"/>
    <property type="match status" value="1"/>
</dbReference>
<keyword evidence="1 4" id="KW-0560">Oxidoreductase</keyword>
<evidence type="ECO:0000313" key="5">
    <source>
        <dbReference type="Proteomes" id="UP000009328"/>
    </source>
</evidence>
<feature type="domain" description="NAD-dependent epimerase/dehydratase" evidence="3">
    <location>
        <begin position="4"/>
        <end position="239"/>
    </location>
</feature>
<comment type="caution">
    <text evidence="4">The sequence shown here is derived from an EMBL/GenBank/DDBJ whole genome shotgun (WGS) entry which is preliminary data.</text>
</comment>
<organism evidence="4 5">
    <name type="scientific">Wickerhamomyces ciferrii (strain ATCC 14091 / BCRC 22168 / CBS 111 / JCM 3599 / NBRC 0793 / NRRL Y-1031 F-60-10)</name>
    <name type="common">Yeast</name>
    <name type="synonym">Pichia ciferrii</name>
    <dbReference type="NCBI Taxonomy" id="1206466"/>
    <lineage>
        <taxon>Eukaryota</taxon>
        <taxon>Fungi</taxon>
        <taxon>Dikarya</taxon>
        <taxon>Ascomycota</taxon>
        <taxon>Saccharomycotina</taxon>
        <taxon>Saccharomycetes</taxon>
        <taxon>Phaffomycetales</taxon>
        <taxon>Wickerhamomycetaceae</taxon>
        <taxon>Wickerhamomyces</taxon>
    </lineage>
</organism>
<dbReference type="HOGENOM" id="CLU_007383_9_2_1"/>
<evidence type="ECO:0000259" key="3">
    <source>
        <dbReference type="Pfam" id="PF01370"/>
    </source>
</evidence>
<dbReference type="InterPro" id="IPR001509">
    <property type="entry name" value="Epimerase_deHydtase"/>
</dbReference>
<gene>
    <name evidence="4" type="ORF">BN7_5134</name>
</gene>
<dbReference type="PANTHER" id="PTHR10366">
    <property type="entry name" value="NAD DEPENDENT EPIMERASE/DEHYDRATASE"/>
    <property type="match status" value="1"/>
</dbReference>
<dbReference type="InParanoid" id="K0KU49"/>
<sequence>MSKVLVTGANGYIAQYVINEFLTKGYQVIGTVRSAIKGEELEKKFQNDNFQTEVIKSLTNYEEISSVLIKHQDLKIFIHTASSSNLFTQKSEEDILIPNIESTKLILKSLKENSPNLEKFIYTSSLSSFNTSVFGPDYIDEKTWSNITYDQGKLNGFYGYAASKKYSELAIIEFFQNEEPIHFKYVIIGLSMVLGTPFFNNDPINNAAKLLLKPLQAESIEHVEPLNYITVTVEDVAKAHFQSGIDSKISNGRLLVTGNRITHQDVLEVGNTVLGLQNLIPKGEVRKEAIDLNTNVNNDYTFKLLGFKPESTFKNLQKVIQYLSDKGEFKKNINHLNTES</sequence>
<dbReference type="Proteomes" id="UP000009328">
    <property type="component" value="Unassembled WGS sequence"/>
</dbReference>
<dbReference type="EMBL" id="CAIF01000200">
    <property type="protein sequence ID" value="CCH45552.1"/>
    <property type="molecule type" value="Genomic_DNA"/>
</dbReference>
<name>K0KU49_WICCF</name>
<dbReference type="Gene3D" id="3.40.50.720">
    <property type="entry name" value="NAD(P)-binding Rossmann-like Domain"/>
    <property type="match status" value="1"/>
</dbReference>
<dbReference type="GO" id="GO:0043892">
    <property type="term" value="F:methylglyoxal reductase (NADPH) activity"/>
    <property type="evidence" value="ECO:0007669"/>
    <property type="project" value="UniProtKB-EC"/>
</dbReference>
<dbReference type="InterPro" id="IPR036291">
    <property type="entry name" value="NAD(P)-bd_dom_sf"/>
</dbReference>
<evidence type="ECO:0000256" key="2">
    <source>
        <dbReference type="ARBA" id="ARBA00023445"/>
    </source>
</evidence>
<reference evidence="4 5" key="1">
    <citation type="journal article" date="2012" name="Eukaryot. Cell">
        <title>Draft genome sequence of Wickerhamomyces ciferrii NRRL Y-1031 F-60-10.</title>
        <authorList>
            <person name="Schneider J."/>
            <person name="Andrea H."/>
            <person name="Blom J."/>
            <person name="Jaenicke S."/>
            <person name="Ruckert C."/>
            <person name="Schorsch C."/>
            <person name="Szczepanowski R."/>
            <person name="Farwick M."/>
            <person name="Goesmann A."/>
            <person name="Puhler A."/>
            <person name="Schaffer S."/>
            <person name="Tauch A."/>
            <person name="Kohler T."/>
            <person name="Brinkrolf K."/>
        </authorList>
    </citation>
    <scope>NUCLEOTIDE SEQUENCE [LARGE SCALE GENOMIC DNA]</scope>
    <source>
        <strain evidence="5">ATCC 14091 / BCRC 22168 / CBS 111 / JCM 3599 / NBRC 0793 / NRRL Y-1031 F-60-10</strain>
    </source>
</reference>
<dbReference type="PANTHER" id="PTHR10366:SF564">
    <property type="entry name" value="STEROL-4-ALPHA-CARBOXYLATE 3-DEHYDROGENASE, DECARBOXYLATING"/>
    <property type="match status" value="1"/>
</dbReference>
<dbReference type="eggNOG" id="KOG1502">
    <property type="taxonomic scope" value="Eukaryota"/>
</dbReference>
<protein>
    <submittedName>
        <fullName evidence="4">NADPH-dependent methylglyoxal reductase GRE2</fullName>
        <ecNumber evidence="4">1.1.1.283</ecNumber>
    </submittedName>
</protein>
<evidence type="ECO:0000313" key="4">
    <source>
        <dbReference type="EMBL" id="CCH45552.1"/>
    </source>
</evidence>
<comment type="similarity">
    <text evidence="2">Belongs to the NAD(P)-dependent epimerase/dehydratase family. Dihydroflavonol-4-reductase subfamily.</text>
</comment>
<keyword evidence="5" id="KW-1185">Reference proteome</keyword>
<dbReference type="InterPro" id="IPR050425">
    <property type="entry name" value="NAD(P)_dehydrat-like"/>
</dbReference>
<dbReference type="AlphaFoldDB" id="K0KU49"/>
<dbReference type="EC" id="1.1.1.283" evidence="4"/>
<accession>K0KU49</accession>
<dbReference type="STRING" id="1206466.K0KU49"/>
<proteinExistence type="inferred from homology"/>
<evidence type="ECO:0000256" key="1">
    <source>
        <dbReference type="ARBA" id="ARBA00023002"/>
    </source>
</evidence>